<dbReference type="EMBL" id="NBTM02000001">
    <property type="protein sequence ID" value="PNL91779.1"/>
    <property type="molecule type" value="Genomic_DNA"/>
</dbReference>
<reference evidence="3" key="1">
    <citation type="submission" date="2017-12" db="EMBL/GenBank/DDBJ databases">
        <title>FDA dAtabase for Regulatory Grade micrObial Sequences (FDA-ARGOS): Supporting development and validation of Infectious Disease Dx tests.</title>
        <authorList>
            <person name="Hoffmann M."/>
            <person name="Allard M."/>
            <person name="Evans P."/>
            <person name="Brown E."/>
            <person name="Tallon L."/>
            <person name="Sadzewicz L."/>
            <person name="Sengamalay N."/>
            <person name="Ott S."/>
            <person name="Godinez A."/>
            <person name="Nagaraj S."/>
            <person name="Vavikolanu K."/>
            <person name="Aluvathingal J."/>
            <person name="Nadendla S."/>
            <person name="Sichtig H."/>
        </authorList>
    </citation>
    <scope>NUCLEOTIDE SEQUENCE [LARGE SCALE GENOMIC DNA]</scope>
    <source>
        <strain evidence="3">FDAARGOS_249</strain>
    </source>
</reference>
<dbReference type="Pfam" id="PF10368">
    <property type="entry name" value="YkyA"/>
    <property type="match status" value="1"/>
</dbReference>
<evidence type="ECO:0008006" key="4">
    <source>
        <dbReference type="Google" id="ProtNLM"/>
    </source>
</evidence>
<organism evidence="2 3">
    <name type="scientific">Aerococcus viridans</name>
    <dbReference type="NCBI Taxonomy" id="1377"/>
    <lineage>
        <taxon>Bacteria</taxon>
        <taxon>Bacillati</taxon>
        <taxon>Bacillota</taxon>
        <taxon>Bacilli</taxon>
        <taxon>Lactobacillales</taxon>
        <taxon>Aerococcaceae</taxon>
        <taxon>Aerococcus</taxon>
    </lineage>
</organism>
<dbReference type="Proteomes" id="UP000192813">
    <property type="component" value="Unassembled WGS sequence"/>
</dbReference>
<dbReference type="Gene3D" id="1.20.120.570">
    <property type="entry name" value="YkyA-like"/>
    <property type="match status" value="1"/>
</dbReference>
<proteinExistence type="predicted"/>
<keyword evidence="1" id="KW-0732">Signal</keyword>
<protein>
    <recommendedName>
        <fullName evidence="4">Cell-wall binding lipoprotein</fullName>
    </recommendedName>
</protein>
<gene>
    <name evidence="2" type="ORF">A6J77_005900</name>
</gene>
<evidence type="ECO:0000313" key="2">
    <source>
        <dbReference type="EMBL" id="PNL91779.1"/>
    </source>
</evidence>
<comment type="caution">
    <text evidence="2">The sequence shown here is derived from an EMBL/GenBank/DDBJ whole genome shotgun (WGS) entry which is preliminary data.</text>
</comment>
<accession>A0A2J9PN62</accession>
<evidence type="ECO:0000313" key="3">
    <source>
        <dbReference type="Proteomes" id="UP000192813"/>
    </source>
</evidence>
<feature type="signal peptide" evidence="1">
    <location>
        <begin position="1"/>
        <end position="20"/>
    </location>
</feature>
<dbReference type="InterPro" id="IPR019454">
    <property type="entry name" value="Lipoprot_YkyA-like"/>
</dbReference>
<feature type="chain" id="PRO_5014332608" description="Cell-wall binding lipoprotein" evidence="1">
    <location>
        <begin position="21"/>
        <end position="208"/>
    </location>
</feature>
<name>A0A2J9PN62_9LACT</name>
<dbReference type="InterPro" id="IPR036785">
    <property type="entry name" value="YkyA-like_sf"/>
</dbReference>
<dbReference type="RefSeq" id="WP_083069014.1">
    <property type="nucleotide sequence ID" value="NZ_JALXKY010000001.1"/>
</dbReference>
<evidence type="ECO:0000256" key="1">
    <source>
        <dbReference type="SAM" id="SignalP"/>
    </source>
</evidence>
<sequence>MVLKKLSTLAIVGASIGVLAACSRTPDQVVTKSAENAQAMMGQLESIQTQEMALQDAFEEDLAADESLPNLTESGTGATRENLQTRQEEFDELKSLFEDFQGQVESLNEFDETDFTAGEDFANFDASRQLADSVNTQMSAYIENYQAVLEREEAYYTSLAAEDSDLTTFSDGLAEINGNFKTSQAALSEILPDLTELAKLSQIENQAQ</sequence>
<dbReference type="AlphaFoldDB" id="A0A2J9PN62"/>
<dbReference type="PROSITE" id="PS51257">
    <property type="entry name" value="PROKAR_LIPOPROTEIN"/>
    <property type="match status" value="1"/>
</dbReference>